<evidence type="ECO:0000259" key="7">
    <source>
        <dbReference type="PROSITE" id="PS50011"/>
    </source>
</evidence>
<keyword evidence="9" id="KW-1185">Reference proteome</keyword>
<reference evidence="8" key="2">
    <citation type="submission" date="2023-06" db="EMBL/GenBank/DDBJ databases">
        <authorList>
            <consortium name="Lawrence Berkeley National Laboratory"/>
            <person name="Haridas S."/>
            <person name="Hensen N."/>
            <person name="Bonometti L."/>
            <person name="Westerberg I."/>
            <person name="Brannstrom I.O."/>
            <person name="Guillou S."/>
            <person name="Cros-Aarteil S."/>
            <person name="Calhoun S."/>
            <person name="Kuo A."/>
            <person name="Mondo S."/>
            <person name="Pangilinan J."/>
            <person name="Riley R."/>
            <person name="LaButti K."/>
            <person name="Andreopoulos B."/>
            <person name="Lipzen A."/>
            <person name="Chen C."/>
            <person name="Yanf M."/>
            <person name="Daum C."/>
            <person name="Ng V."/>
            <person name="Clum A."/>
            <person name="Steindorff A."/>
            <person name="Ohm R."/>
            <person name="Martin F."/>
            <person name="Silar P."/>
            <person name="Natvig D."/>
            <person name="Lalanne C."/>
            <person name="Gautier V."/>
            <person name="Ament-velasquez S.L."/>
            <person name="Kruys A."/>
            <person name="Hutchinson M.I."/>
            <person name="Powell A.J."/>
            <person name="Barry K."/>
            <person name="Miller A.N."/>
            <person name="Grigoriev I.V."/>
            <person name="Debuchy R."/>
            <person name="Gladieux P."/>
            <person name="Thoren M.H."/>
            <person name="Johannesson H."/>
        </authorList>
    </citation>
    <scope>NUCLEOTIDE SEQUENCE</scope>
    <source>
        <strain evidence="8">CBS 232.78</strain>
    </source>
</reference>
<dbReference type="EMBL" id="JAULSW010000006">
    <property type="protein sequence ID" value="KAK3377588.1"/>
    <property type="molecule type" value="Genomic_DNA"/>
</dbReference>
<feature type="region of interest" description="Disordered" evidence="6">
    <location>
        <begin position="600"/>
        <end position="716"/>
    </location>
</feature>
<comment type="caution">
    <text evidence="8">The sequence shown here is derived from an EMBL/GenBank/DDBJ whole genome shotgun (WGS) entry which is preliminary data.</text>
</comment>
<dbReference type="InterPro" id="IPR011009">
    <property type="entry name" value="Kinase-like_dom_sf"/>
</dbReference>
<dbReference type="InterPro" id="IPR050660">
    <property type="entry name" value="NEK_Ser/Thr_kinase"/>
</dbReference>
<dbReference type="AlphaFoldDB" id="A0AAE0KIW6"/>
<dbReference type="Proteomes" id="UP001285441">
    <property type="component" value="Unassembled WGS sequence"/>
</dbReference>
<evidence type="ECO:0000256" key="5">
    <source>
        <dbReference type="ARBA" id="ARBA00022840"/>
    </source>
</evidence>
<reference evidence="8" key="1">
    <citation type="journal article" date="2023" name="Mol. Phylogenet. Evol.">
        <title>Genome-scale phylogeny and comparative genomics of the fungal order Sordariales.</title>
        <authorList>
            <person name="Hensen N."/>
            <person name="Bonometti L."/>
            <person name="Westerberg I."/>
            <person name="Brannstrom I.O."/>
            <person name="Guillou S."/>
            <person name="Cros-Aarteil S."/>
            <person name="Calhoun S."/>
            <person name="Haridas S."/>
            <person name="Kuo A."/>
            <person name="Mondo S."/>
            <person name="Pangilinan J."/>
            <person name="Riley R."/>
            <person name="LaButti K."/>
            <person name="Andreopoulos B."/>
            <person name="Lipzen A."/>
            <person name="Chen C."/>
            <person name="Yan M."/>
            <person name="Daum C."/>
            <person name="Ng V."/>
            <person name="Clum A."/>
            <person name="Steindorff A."/>
            <person name="Ohm R.A."/>
            <person name="Martin F."/>
            <person name="Silar P."/>
            <person name="Natvig D.O."/>
            <person name="Lalanne C."/>
            <person name="Gautier V."/>
            <person name="Ament-Velasquez S.L."/>
            <person name="Kruys A."/>
            <person name="Hutchinson M.I."/>
            <person name="Powell A.J."/>
            <person name="Barry K."/>
            <person name="Miller A.N."/>
            <person name="Grigoriev I.V."/>
            <person name="Debuchy R."/>
            <person name="Gladieux P."/>
            <person name="Hiltunen Thoren M."/>
            <person name="Johannesson H."/>
        </authorList>
    </citation>
    <scope>NUCLEOTIDE SEQUENCE</scope>
    <source>
        <strain evidence="8">CBS 232.78</strain>
    </source>
</reference>
<sequence length="1115" mass="125499">MSHARGHSFDVGGQRKVAIRNRQMRAIKEYITQNMCRQDDPDPSAAFICGSALSAIWDEGNLKAIISDNLTKDQIRHIRNKVLPFLSFLVWINVEDWFDHFIDRVFDGKTGHAANTTDLTLPMDKQALLDIGLPVTEVNAHWQQQFLFCPATIRFDDLEEVQMISNSYLRLPFVKRDTNALHGGYGKVEFCDIASEYVQARWEGKKVLLKDPSLAVAVKTFEVRDDAADEVRNLKLLKSSLTKNKSIALHLVLIDHASHYLILFPRAELGDLWQFLYCGNPPDDAERKRHDYCFEDRFPYAGGDTDITSALLTQSRNLADALKFLHTPRWIADALTFCAHMDLKPDNILIYDGGKDLPVGYWKICDFGISAFKEDEDDLPAPSGSVGDLYLLATMRIRAKRSEGSYQPPEVAKLAAEKLSVHDSSKARRRIGRKGDIWSFGAIFAEILSFAIKRDVYVKEFRQYRVNGCYGPQKDDYFYSKADVPQYRHALHPNTGPHAAFQRRPAVEEWLRKVASEASAPRHSIDCWAQVILQTLQVNVEERPDASRLVEMVNHVYLHMVKSRQSKDIVCEFVDPMIPPPNRPLPPMDESALARRPKKLEMGRAKNSAIPPIPDLKVRAPTFESARQPSDEESEHQEKGEDVPEESSGSPRSKPASQFYPPQNNRVPSGVPFTTEEDGGFPHMQPRRRESELSTRDGNFRRSESSQPSISSPSFIIGKPTNAFGILYGEDRKRRALPLQSQKLKHKPKGIKALSVDVASSDKPQVALLSDSSVSIFQLTLGGTISVSSPSIVPLPDGKGHRWTSVALAGDYLLAWGKRSSDETAMLYIAVKGNTEYTPLHIQPEDDILNFDQNKRVALSRMGFAALIRRRKLIIIDLQLDPPGLYPRGNSTDSQTFTDVAFNDEGDLLYAWATGSAERPYGGLFVYRATQLSSDRPESKGYYRCEVHDKTPTTVVPYNDYLGCIISANGRMYYPAVIRASSLTDTSTLPRHHSEAVLQADVKAACMYNNHSLITVQKINLGARRMEWHYRLVEYPLRFGEVHLLGDPIEIAKLDRIPDNASEVRAVQYDGDIFIFVVHADGHFEWITFQALDRTQTKDKGKAPLSPPIGGPSYA</sequence>
<dbReference type="EC" id="2.7.11.1" evidence="1"/>
<feature type="compositionally biased region" description="Low complexity" evidence="6">
    <location>
        <begin position="705"/>
        <end position="716"/>
    </location>
</feature>
<dbReference type="SUPFAM" id="SSF56112">
    <property type="entry name" value="Protein kinase-like (PK-like)"/>
    <property type="match status" value="1"/>
</dbReference>
<feature type="compositionally biased region" description="Basic and acidic residues" evidence="6">
    <location>
        <begin position="687"/>
        <end position="704"/>
    </location>
</feature>
<dbReference type="GO" id="GO:0005524">
    <property type="term" value="F:ATP binding"/>
    <property type="evidence" value="ECO:0007669"/>
    <property type="project" value="UniProtKB-KW"/>
</dbReference>
<dbReference type="GO" id="GO:0004674">
    <property type="term" value="F:protein serine/threonine kinase activity"/>
    <property type="evidence" value="ECO:0007669"/>
    <property type="project" value="UniProtKB-EC"/>
</dbReference>
<keyword evidence="4" id="KW-0418">Kinase</keyword>
<evidence type="ECO:0000256" key="4">
    <source>
        <dbReference type="ARBA" id="ARBA00022777"/>
    </source>
</evidence>
<gene>
    <name evidence="8" type="ORF">B0H63DRAFT_477458</name>
</gene>
<feature type="domain" description="Protein kinase" evidence="7">
    <location>
        <begin position="174"/>
        <end position="558"/>
    </location>
</feature>
<evidence type="ECO:0000256" key="6">
    <source>
        <dbReference type="SAM" id="MobiDB-lite"/>
    </source>
</evidence>
<evidence type="ECO:0000256" key="2">
    <source>
        <dbReference type="ARBA" id="ARBA00022679"/>
    </source>
</evidence>
<dbReference type="Gene3D" id="1.10.510.10">
    <property type="entry name" value="Transferase(Phosphotransferase) domain 1"/>
    <property type="match status" value="1"/>
</dbReference>
<evidence type="ECO:0000313" key="9">
    <source>
        <dbReference type="Proteomes" id="UP001285441"/>
    </source>
</evidence>
<evidence type="ECO:0000256" key="1">
    <source>
        <dbReference type="ARBA" id="ARBA00012513"/>
    </source>
</evidence>
<name>A0AAE0KIW6_9PEZI</name>
<accession>A0AAE0KIW6</accession>
<dbReference type="PROSITE" id="PS50011">
    <property type="entry name" value="PROTEIN_KINASE_DOM"/>
    <property type="match status" value="1"/>
</dbReference>
<dbReference type="PANTHER" id="PTHR43671">
    <property type="entry name" value="SERINE/THREONINE-PROTEIN KINASE NEK"/>
    <property type="match status" value="1"/>
</dbReference>
<protein>
    <recommendedName>
        <fullName evidence="1">non-specific serine/threonine protein kinase</fullName>
        <ecNumber evidence="1">2.7.11.1</ecNumber>
    </recommendedName>
</protein>
<keyword evidence="3" id="KW-0547">Nucleotide-binding</keyword>
<dbReference type="PANTHER" id="PTHR43671:SF13">
    <property type="entry name" value="SERINE_THREONINE-PROTEIN KINASE NEK2"/>
    <property type="match status" value="1"/>
</dbReference>
<proteinExistence type="predicted"/>
<dbReference type="PROSITE" id="PS00108">
    <property type="entry name" value="PROTEIN_KINASE_ST"/>
    <property type="match status" value="1"/>
</dbReference>
<evidence type="ECO:0000256" key="3">
    <source>
        <dbReference type="ARBA" id="ARBA00022741"/>
    </source>
</evidence>
<evidence type="ECO:0000313" key="8">
    <source>
        <dbReference type="EMBL" id="KAK3377588.1"/>
    </source>
</evidence>
<dbReference type="InterPro" id="IPR008271">
    <property type="entry name" value="Ser/Thr_kinase_AS"/>
</dbReference>
<dbReference type="InterPro" id="IPR000719">
    <property type="entry name" value="Prot_kinase_dom"/>
</dbReference>
<keyword evidence="5" id="KW-0067">ATP-binding</keyword>
<dbReference type="SMART" id="SM00220">
    <property type="entry name" value="S_TKc"/>
    <property type="match status" value="1"/>
</dbReference>
<dbReference type="Pfam" id="PF00069">
    <property type="entry name" value="Pkinase"/>
    <property type="match status" value="1"/>
</dbReference>
<keyword evidence="2" id="KW-0808">Transferase</keyword>
<organism evidence="8 9">
    <name type="scientific">Podospora didyma</name>
    <dbReference type="NCBI Taxonomy" id="330526"/>
    <lineage>
        <taxon>Eukaryota</taxon>
        <taxon>Fungi</taxon>
        <taxon>Dikarya</taxon>
        <taxon>Ascomycota</taxon>
        <taxon>Pezizomycotina</taxon>
        <taxon>Sordariomycetes</taxon>
        <taxon>Sordariomycetidae</taxon>
        <taxon>Sordariales</taxon>
        <taxon>Podosporaceae</taxon>
        <taxon>Podospora</taxon>
    </lineage>
</organism>